<organism evidence="1 2">
    <name type="scientific">Terrihabitans soli</name>
    <dbReference type="NCBI Taxonomy" id="708113"/>
    <lineage>
        <taxon>Bacteria</taxon>
        <taxon>Pseudomonadati</taxon>
        <taxon>Pseudomonadota</taxon>
        <taxon>Alphaproteobacteria</taxon>
        <taxon>Hyphomicrobiales</taxon>
        <taxon>Terrihabitans</taxon>
    </lineage>
</organism>
<dbReference type="KEGG" id="tso:IZ6_23080"/>
<accession>A0A6S6QJV2</accession>
<sequence>MSKSALNSPIDRPALIEPSASDLIRAHLRNARDLAAEHGYSNLMPLLEMAGFGLEEVEFVAQPVRCGIRR</sequence>
<dbReference type="RefSeq" id="WP_222875214.1">
    <property type="nucleotide sequence ID" value="NZ_AP023361.1"/>
</dbReference>
<proteinExistence type="predicted"/>
<name>A0A6S6QJV2_9HYPH</name>
<protein>
    <submittedName>
        <fullName evidence="1">Uncharacterized protein</fullName>
    </submittedName>
</protein>
<gene>
    <name evidence="1" type="ORF">IZ6_23080</name>
</gene>
<evidence type="ECO:0000313" key="2">
    <source>
        <dbReference type="Proteomes" id="UP000515317"/>
    </source>
</evidence>
<keyword evidence="2" id="KW-1185">Reference proteome</keyword>
<dbReference type="Proteomes" id="UP000515317">
    <property type="component" value="Chromosome"/>
</dbReference>
<dbReference type="EMBL" id="AP023361">
    <property type="protein sequence ID" value="BCJ91573.1"/>
    <property type="molecule type" value="Genomic_DNA"/>
</dbReference>
<dbReference type="AlphaFoldDB" id="A0A6S6QJV2"/>
<evidence type="ECO:0000313" key="1">
    <source>
        <dbReference type="EMBL" id="BCJ91573.1"/>
    </source>
</evidence>
<reference evidence="1 2" key="1">
    <citation type="submission" date="2020-08" db="EMBL/GenBank/DDBJ databases">
        <title>Genome sequence of Rhizobiales bacterium strain IZ6.</title>
        <authorList>
            <person name="Nakai R."/>
            <person name="Naganuma T."/>
        </authorList>
    </citation>
    <scope>NUCLEOTIDE SEQUENCE [LARGE SCALE GENOMIC DNA]</scope>
    <source>
        <strain evidence="1 2">IZ6</strain>
    </source>
</reference>